<evidence type="ECO:0000256" key="1">
    <source>
        <dbReference type="ARBA" id="ARBA00023157"/>
    </source>
</evidence>
<protein>
    <recommendedName>
        <fullName evidence="4">Peptidase S1 domain-containing protein</fullName>
    </recommendedName>
</protein>
<dbReference type="KEGG" id="clec:112127608"/>
<feature type="signal peptide" evidence="3">
    <location>
        <begin position="1"/>
        <end position="24"/>
    </location>
</feature>
<keyword evidence="6" id="KW-1185">Reference proteome</keyword>
<dbReference type="SMART" id="SM00020">
    <property type="entry name" value="Tryp_SPc"/>
    <property type="match status" value="1"/>
</dbReference>
<dbReference type="Gene3D" id="2.40.10.10">
    <property type="entry name" value="Trypsin-like serine proteases"/>
    <property type="match status" value="1"/>
</dbReference>
<evidence type="ECO:0000313" key="6">
    <source>
        <dbReference type="Proteomes" id="UP000494040"/>
    </source>
</evidence>
<dbReference type="SUPFAM" id="SSF50494">
    <property type="entry name" value="Trypsin-like serine proteases"/>
    <property type="match status" value="1"/>
</dbReference>
<feature type="chain" id="PRO_5035231591" description="Peptidase S1 domain-containing protein" evidence="3">
    <location>
        <begin position="25"/>
        <end position="333"/>
    </location>
</feature>
<name>A0A8I6TMM8_CIMLE</name>
<dbReference type="GeneID" id="112127608"/>
<organism evidence="5 6">
    <name type="scientific">Cimex lectularius</name>
    <name type="common">Bed bug</name>
    <name type="synonym">Acanthia lectularia</name>
    <dbReference type="NCBI Taxonomy" id="79782"/>
    <lineage>
        <taxon>Eukaryota</taxon>
        <taxon>Metazoa</taxon>
        <taxon>Ecdysozoa</taxon>
        <taxon>Arthropoda</taxon>
        <taxon>Hexapoda</taxon>
        <taxon>Insecta</taxon>
        <taxon>Pterygota</taxon>
        <taxon>Neoptera</taxon>
        <taxon>Paraneoptera</taxon>
        <taxon>Hemiptera</taxon>
        <taxon>Heteroptera</taxon>
        <taxon>Panheteroptera</taxon>
        <taxon>Cimicomorpha</taxon>
        <taxon>Cimicidae</taxon>
        <taxon>Cimex</taxon>
    </lineage>
</organism>
<proteinExistence type="inferred from homology"/>
<accession>A0A8I6TMM8</accession>
<dbReference type="Proteomes" id="UP000494040">
    <property type="component" value="Unassembled WGS sequence"/>
</dbReference>
<dbReference type="EnsemblMetazoa" id="XM_024228788.1">
    <property type="protein sequence ID" value="XP_024084556.1"/>
    <property type="gene ID" value="LOC112127608"/>
</dbReference>
<dbReference type="InterPro" id="IPR009003">
    <property type="entry name" value="Peptidase_S1_PA"/>
</dbReference>
<dbReference type="PANTHER" id="PTHR24256">
    <property type="entry name" value="TRYPTASE-RELATED"/>
    <property type="match status" value="1"/>
</dbReference>
<keyword evidence="1" id="KW-1015">Disulfide bond</keyword>
<dbReference type="InterPro" id="IPR001254">
    <property type="entry name" value="Trypsin_dom"/>
</dbReference>
<feature type="domain" description="Peptidase S1" evidence="4">
    <location>
        <begin position="50"/>
        <end position="311"/>
    </location>
</feature>
<evidence type="ECO:0000256" key="3">
    <source>
        <dbReference type="SAM" id="SignalP"/>
    </source>
</evidence>
<reference evidence="5" key="1">
    <citation type="submission" date="2022-01" db="UniProtKB">
        <authorList>
            <consortium name="EnsemblMetazoa"/>
        </authorList>
    </citation>
    <scope>IDENTIFICATION</scope>
</reference>
<evidence type="ECO:0000259" key="4">
    <source>
        <dbReference type="PROSITE" id="PS50240"/>
    </source>
</evidence>
<dbReference type="InterPro" id="IPR051487">
    <property type="entry name" value="Ser/Thr_Proteases_Immune/Dev"/>
</dbReference>
<dbReference type="AlphaFoldDB" id="A0A8I6TMM8"/>
<dbReference type="Pfam" id="PF00089">
    <property type="entry name" value="Trypsin"/>
    <property type="match status" value="1"/>
</dbReference>
<dbReference type="PROSITE" id="PS50240">
    <property type="entry name" value="TRYPSIN_DOM"/>
    <property type="match status" value="1"/>
</dbReference>
<evidence type="ECO:0000313" key="5">
    <source>
        <dbReference type="EnsemblMetazoa" id="XP_024084556.1"/>
    </source>
</evidence>
<evidence type="ECO:0000256" key="2">
    <source>
        <dbReference type="ARBA" id="ARBA00024195"/>
    </source>
</evidence>
<dbReference type="OrthoDB" id="6576428at2759"/>
<sequence length="333" mass="37368">MQSSISTLVFYLLLGLVFSQGVDCKQASKRKDRERRREEESSTEKANVTINNNKGRIPSYGDYPFVVSVETRSGRTHVCIGVLLSLTHVLSACHCFCSPNKSGSAILKKENYTVIAGLTTLRGKRSYQTRDVLNITVHPKCKTSHIDIGWENDCAVLRLVKIFSNTQYAQPIRIFSNMRDEVEEEFADLVTQGLKCSTLVRPVYGNVTIGMFEEIDMTSLTPYRCYRSLCLQRNLCAPHVLNIARDVCFTPVQNMGPVCGMNTASPLICGGFVWGMLKWAPSCNKTESPMLFSLLHSFMDFYAPFVSSAITKHFHFNVLLLILPLALLLSKIN</sequence>
<comment type="similarity">
    <text evidence="2">Belongs to the peptidase S1 family. CLIP subfamily.</text>
</comment>
<keyword evidence="3" id="KW-0732">Signal</keyword>
<dbReference type="RefSeq" id="XP_024084556.1">
    <property type="nucleotide sequence ID" value="XM_024228788.1"/>
</dbReference>
<dbReference type="GO" id="GO:0006508">
    <property type="term" value="P:proteolysis"/>
    <property type="evidence" value="ECO:0007669"/>
    <property type="project" value="InterPro"/>
</dbReference>
<dbReference type="InterPro" id="IPR043504">
    <property type="entry name" value="Peptidase_S1_PA_chymotrypsin"/>
</dbReference>
<dbReference type="GO" id="GO:0004252">
    <property type="term" value="F:serine-type endopeptidase activity"/>
    <property type="evidence" value="ECO:0007669"/>
    <property type="project" value="InterPro"/>
</dbReference>